<evidence type="ECO:0000313" key="3">
    <source>
        <dbReference type="Proteomes" id="UP000249842"/>
    </source>
</evidence>
<name>A0A328B6V1_9CAUL</name>
<proteinExistence type="predicted"/>
<dbReference type="AlphaFoldDB" id="A0A328B6V1"/>
<dbReference type="PANTHER" id="PTHR34109">
    <property type="entry name" value="BNAUNNG04460D PROTEIN-RELATED"/>
    <property type="match status" value="1"/>
</dbReference>
<protein>
    <recommendedName>
        <fullName evidence="1">VOC domain-containing protein</fullName>
    </recommendedName>
</protein>
<evidence type="ECO:0000313" key="2">
    <source>
        <dbReference type="EMBL" id="RAK61584.1"/>
    </source>
</evidence>
<gene>
    <name evidence="2" type="ORF">DJ021_18160</name>
</gene>
<dbReference type="InterPro" id="IPR037523">
    <property type="entry name" value="VOC_core"/>
</dbReference>
<reference evidence="3" key="1">
    <citation type="submission" date="2018-05" db="EMBL/GenBank/DDBJ databases">
        <authorList>
            <person name="Li X."/>
        </authorList>
    </citation>
    <scope>NUCLEOTIDE SEQUENCE [LARGE SCALE GENOMIC DNA]</scope>
    <source>
        <strain evidence="3">HKS-05</strain>
    </source>
</reference>
<dbReference type="Gene3D" id="3.30.720.110">
    <property type="match status" value="1"/>
</dbReference>
<dbReference type="OrthoDB" id="9806868at2"/>
<dbReference type="InterPro" id="IPR004360">
    <property type="entry name" value="Glyas_Fos-R_dOase_dom"/>
</dbReference>
<dbReference type="InterPro" id="IPR029068">
    <property type="entry name" value="Glyas_Bleomycin-R_OHBP_Dase"/>
</dbReference>
<keyword evidence="3" id="KW-1185">Reference proteome</keyword>
<dbReference type="Proteomes" id="UP000249842">
    <property type="component" value="Unassembled WGS sequence"/>
</dbReference>
<sequence>MTEATTPVFMPSVFYRDPLAALRWLEAAFGFETTTLVTDAEGRLAYSEMSFHGGVISVGKEWDGPPLAPARTRSPASLNGACTQFIRVHLADGLDAHAGRARAAGATIVQEPADQFYGARVYRALDPEGHVWAFNQEVADVPIADQEAATGLTIRSPAKEMSHG</sequence>
<dbReference type="Pfam" id="PF00903">
    <property type="entry name" value="Glyoxalase"/>
    <property type="match status" value="1"/>
</dbReference>
<dbReference type="EMBL" id="QFYP01000001">
    <property type="protein sequence ID" value="RAK61584.1"/>
    <property type="molecule type" value="Genomic_DNA"/>
</dbReference>
<accession>A0A328B6V1</accession>
<dbReference type="Gene3D" id="3.30.720.120">
    <property type="match status" value="1"/>
</dbReference>
<feature type="domain" description="VOC" evidence="1">
    <location>
        <begin position="6"/>
        <end position="137"/>
    </location>
</feature>
<evidence type="ECO:0000259" key="1">
    <source>
        <dbReference type="PROSITE" id="PS51819"/>
    </source>
</evidence>
<dbReference type="PROSITE" id="PS51819">
    <property type="entry name" value="VOC"/>
    <property type="match status" value="1"/>
</dbReference>
<dbReference type="SUPFAM" id="SSF54593">
    <property type="entry name" value="Glyoxalase/Bleomycin resistance protein/Dihydroxybiphenyl dioxygenase"/>
    <property type="match status" value="1"/>
</dbReference>
<organism evidence="2 3">
    <name type="scientific">Phenylobacterium hankyongense</name>
    <dbReference type="NCBI Taxonomy" id="1813876"/>
    <lineage>
        <taxon>Bacteria</taxon>
        <taxon>Pseudomonadati</taxon>
        <taxon>Pseudomonadota</taxon>
        <taxon>Alphaproteobacteria</taxon>
        <taxon>Caulobacterales</taxon>
        <taxon>Caulobacteraceae</taxon>
        <taxon>Phenylobacterium</taxon>
    </lineage>
</organism>
<dbReference type="RefSeq" id="WP_111458874.1">
    <property type="nucleotide sequence ID" value="NZ_QFYP01000001.1"/>
</dbReference>
<dbReference type="PANTHER" id="PTHR34109:SF1">
    <property type="entry name" value="VOC DOMAIN-CONTAINING PROTEIN"/>
    <property type="match status" value="1"/>
</dbReference>
<comment type="caution">
    <text evidence="2">The sequence shown here is derived from an EMBL/GenBank/DDBJ whole genome shotgun (WGS) entry which is preliminary data.</text>
</comment>